<dbReference type="InterPro" id="IPR013083">
    <property type="entry name" value="Znf_RING/FYVE/PHD"/>
</dbReference>
<keyword evidence="10" id="KW-1185">Reference proteome</keyword>
<dbReference type="Gene3D" id="3.30.160.60">
    <property type="entry name" value="Classic Zinc Finger"/>
    <property type="match status" value="1"/>
</dbReference>
<feature type="region of interest" description="Disordered" evidence="6">
    <location>
        <begin position="371"/>
        <end position="419"/>
    </location>
</feature>
<dbReference type="PROSITE" id="PS00518">
    <property type="entry name" value="ZF_RING_1"/>
    <property type="match status" value="1"/>
</dbReference>
<dbReference type="Pfam" id="PF00643">
    <property type="entry name" value="zf-B_box"/>
    <property type="match status" value="1"/>
</dbReference>
<dbReference type="InterPro" id="IPR050143">
    <property type="entry name" value="TRIM/RBCC"/>
</dbReference>
<dbReference type="Proteomes" id="UP001178461">
    <property type="component" value="Chromosome 2"/>
</dbReference>
<evidence type="ECO:0000256" key="4">
    <source>
        <dbReference type="PROSITE-ProRule" id="PRU00024"/>
    </source>
</evidence>
<dbReference type="EMBL" id="OX395127">
    <property type="protein sequence ID" value="CAI5767990.1"/>
    <property type="molecule type" value="Genomic_DNA"/>
</dbReference>
<evidence type="ECO:0000256" key="2">
    <source>
        <dbReference type="ARBA" id="ARBA00022771"/>
    </source>
</evidence>
<evidence type="ECO:0000256" key="5">
    <source>
        <dbReference type="SAM" id="Coils"/>
    </source>
</evidence>
<sequence>MTSVREVSSIAEDLLCPVCLSIFQDPRMLVCGHNFCLSCLESCVVPKGQHQGTCPECRDTFDLKDAARNRVLANLSEKARLLRLEQGPPSGGTGSSYFCEEHEEPLKLFCSQDEAPVCVICRDLPQHQGHSFLPIKNAVTGFQDKLKASLEPLENGVKWAINNQSQQQEAMEELENLNQHLCGCIFIAFEELREILNEREQNMMETVRQMKEENQAEMERRLEYLRAFSSAHTETISGIEAALAETNEFAFLKGVKELTGRVQERLKEQVDETAKEACEGGEGEEEIKEEGNQDEDAGENLGKGKAGGDVTDEEETYEGAEAQGTEGEDEEWAIVPVDPALEELEELLDFDSWKEMLRSISIRETFVPDLPCHSPTPEKDMPQLEDSDSLPKEAPWRSAGSTEAPIVAEAPPQPPRSSYFRGFQQMPFLGSFPPFPFGGQFGPAHGWMSHPRLGRGPFQGRRGPRSHPFGPRRGQGRGYYPNTQTSQPGEGKAFPQHRWMPPRNEPPKAREAQVAGQGGQGKPEKSGGESSVTEHPKPREAHGSGRIGRGGWSNKQKTQSSADQSGGGSVKNEARASGQAGSGQGQGSAKRPPTPNKGGEASGNKGSQNKYHGGRGRGRGRGSAKGPQNK</sequence>
<feature type="region of interest" description="Disordered" evidence="6">
    <location>
        <begin position="439"/>
        <end position="630"/>
    </location>
</feature>
<keyword evidence="2 4" id="KW-0863">Zinc-finger</keyword>
<keyword evidence="1" id="KW-0479">Metal-binding</keyword>
<reference evidence="9" key="1">
    <citation type="submission" date="2022-12" db="EMBL/GenBank/DDBJ databases">
        <authorList>
            <person name="Alioto T."/>
            <person name="Alioto T."/>
            <person name="Gomez Garrido J."/>
        </authorList>
    </citation>
    <scope>NUCLEOTIDE SEQUENCE</scope>
</reference>
<dbReference type="InterPro" id="IPR001841">
    <property type="entry name" value="Znf_RING"/>
</dbReference>
<dbReference type="InterPro" id="IPR000315">
    <property type="entry name" value="Znf_B-box"/>
</dbReference>
<dbReference type="SUPFAM" id="SSF57845">
    <property type="entry name" value="B-box zinc-binding domain"/>
    <property type="match status" value="1"/>
</dbReference>
<proteinExistence type="predicted"/>
<dbReference type="AlphaFoldDB" id="A0AA35JXS4"/>
<feature type="coiled-coil region" evidence="5">
    <location>
        <begin position="189"/>
        <end position="220"/>
    </location>
</feature>
<gene>
    <name evidence="9" type="ORF">PODLI_1B013150</name>
</gene>
<dbReference type="InterPro" id="IPR027370">
    <property type="entry name" value="Znf-RING_euk"/>
</dbReference>
<protein>
    <submittedName>
        <fullName evidence="9">Nuclear factor 7, ovary-like</fullName>
    </submittedName>
</protein>
<feature type="compositionally biased region" description="Basic and acidic residues" evidence="6">
    <location>
        <begin position="269"/>
        <end position="278"/>
    </location>
</feature>
<feature type="compositionally biased region" description="Basic and acidic residues" evidence="6">
    <location>
        <begin position="522"/>
        <end position="543"/>
    </location>
</feature>
<dbReference type="SUPFAM" id="SSF57850">
    <property type="entry name" value="RING/U-box"/>
    <property type="match status" value="1"/>
</dbReference>
<feature type="compositionally biased region" description="Acidic residues" evidence="6">
    <location>
        <begin position="279"/>
        <end position="298"/>
    </location>
</feature>
<dbReference type="PROSITE" id="PS50119">
    <property type="entry name" value="ZF_BBOX"/>
    <property type="match status" value="1"/>
</dbReference>
<dbReference type="PROSITE" id="PS50089">
    <property type="entry name" value="ZF_RING_2"/>
    <property type="match status" value="1"/>
</dbReference>
<dbReference type="SMART" id="SM00184">
    <property type="entry name" value="RING"/>
    <property type="match status" value="1"/>
</dbReference>
<evidence type="ECO:0000259" key="8">
    <source>
        <dbReference type="PROSITE" id="PS50119"/>
    </source>
</evidence>
<dbReference type="GO" id="GO:0008270">
    <property type="term" value="F:zinc ion binding"/>
    <property type="evidence" value="ECO:0007669"/>
    <property type="project" value="UniProtKB-KW"/>
</dbReference>
<keyword evidence="5" id="KW-0175">Coiled coil</keyword>
<feature type="domain" description="B box-type" evidence="8">
    <location>
        <begin position="94"/>
        <end position="135"/>
    </location>
</feature>
<dbReference type="SMART" id="SM00336">
    <property type="entry name" value="BBOX"/>
    <property type="match status" value="1"/>
</dbReference>
<accession>A0AA35JXS4</accession>
<evidence type="ECO:0000256" key="3">
    <source>
        <dbReference type="ARBA" id="ARBA00022833"/>
    </source>
</evidence>
<dbReference type="PANTHER" id="PTHR24103">
    <property type="entry name" value="E3 UBIQUITIN-PROTEIN LIGASE TRIM"/>
    <property type="match status" value="1"/>
</dbReference>
<organism evidence="9 10">
    <name type="scientific">Podarcis lilfordi</name>
    <name type="common">Lilford's wall lizard</name>
    <dbReference type="NCBI Taxonomy" id="74358"/>
    <lineage>
        <taxon>Eukaryota</taxon>
        <taxon>Metazoa</taxon>
        <taxon>Chordata</taxon>
        <taxon>Craniata</taxon>
        <taxon>Vertebrata</taxon>
        <taxon>Euteleostomi</taxon>
        <taxon>Lepidosauria</taxon>
        <taxon>Squamata</taxon>
        <taxon>Bifurcata</taxon>
        <taxon>Unidentata</taxon>
        <taxon>Episquamata</taxon>
        <taxon>Laterata</taxon>
        <taxon>Lacertibaenia</taxon>
        <taxon>Lacertidae</taxon>
        <taxon>Podarcis</taxon>
    </lineage>
</organism>
<evidence type="ECO:0000313" key="10">
    <source>
        <dbReference type="Proteomes" id="UP001178461"/>
    </source>
</evidence>
<evidence type="ECO:0000259" key="7">
    <source>
        <dbReference type="PROSITE" id="PS50089"/>
    </source>
</evidence>
<name>A0AA35JXS4_9SAUR</name>
<evidence type="ECO:0000256" key="6">
    <source>
        <dbReference type="SAM" id="MobiDB-lite"/>
    </source>
</evidence>
<dbReference type="InterPro" id="IPR017907">
    <property type="entry name" value="Znf_RING_CS"/>
</dbReference>
<dbReference type="Pfam" id="PF13445">
    <property type="entry name" value="zf-RING_UBOX"/>
    <property type="match status" value="1"/>
</dbReference>
<feature type="domain" description="RING-type" evidence="7">
    <location>
        <begin position="16"/>
        <end position="58"/>
    </location>
</feature>
<dbReference type="Gene3D" id="3.30.40.10">
    <property type="entry name" value="Zinc/RING finger domain, C3HC4 (zinc finger)"/>
    <property type="match status" value="1"/>
</dbReference>
<evidence type="ECO:0000256" key="1">
    <source>
        <dbReference type="ARBA" id="ARBA00022723"/>
    </source>
</evidence>
<dbReference type="CDD" id="cd19800">
    <property type="entry name" value="Bbox2_xNF7-like"/>
    <property type="match status" value="1"/>
</dbReference>
<keyword evidence="3" id="KW-0862">Zinc</keyword>
<evidence type="ECO:0000313" key="9">
    <source>
        <dbReference type="EMBL" id="CAI5767990.1"/>
    </source>
</evidence>
<feature type="compositionally biased region" description="Polar residues" evidence="6">
    <location>
        <begin position="553"/>
        <end position="564"/>
    </location>
</feature>
<feature type="compositionally biased region" description="Basic residues" evidence="6">
    <location>
        <begin position="612"/>
        <end position="622"/>
    </location>
</feature>
<feature type="region of interest" description="Disordered" evidence="6">
    <location>
        <begin position="269"/>
        <end position="330"/>
    </location>
</feature>